<comment type="similarity">
    <text evidence="1">Belongs to the peptidase S8 family.</text>
</comment>
<feature type="non-terminal residue" evidence="6">
    <location>
        <position position="312"/>
    </location>
</feature>
<dbReference type="PROSITE" id="PS00136">
    <property type="entry name" value="SUBTILASE_ASP"/>
    <property type="match status" value="1"/>
</dbReference>
<dbReference type="GO" id="GO:0004252">
    <property type="term" value="F:serine-type endopeptidase activity"/>
    <property type="evidence" value="ECO:0007669"/>
    <property type="project" value="InterPro"/>
</dbReference>
<evidence type="ECO:0000313" key="6">
    <source>
        <dbReference type="EMBL" id="GAF83267.1"/>
    </source>
</evidence>
<dbReference type="InterPro" id="IPR051048">
    <property type="entry name" value="Peptidase_S8/S53_subtilisin"/>
</dbReference>
<evidence type="ECO:0000256" key="4">
    <source>
        <dbReference type="ARBA" id="ARBA00022825"/>
    </source>
</evidence>
<dbReference type="PANTHER" id="PTHR43399:SF4">
    <property type="entry name" value="CELL WALL-ASSOCIATED PROTEASE"/>
    <property type="match status" value="1"/>
</dbReference>
<comment type="caution">
    <text evidence="6">The sequence shown here is derived from an EMBL/GenBank/DDBJ whole genome shotgun (WGS) entry which is preliminary data.</text>
</comment>
<evidence type="ECO:0000259" key="5">
    <source>
        <dbReference type="Pfam" id="PF00082"/>
    </source>
</evidence>
<accession>X0T508</accession>
<dbReference type="PANTHER" id="PTHR43399">
    <property type="entry name" value="SUBTILISIN-RELATED"/>
    <property type="match status" value="1"/>
</dbReference>
<dbReference type="InterPro" id="IPR022398">
    <property type="entry name" value="Peptidase_S8_His-AS"/>
</dbReference>
<name>X0T508_9ZZZZ</name>
<dbReference type="Gene3D" id="3.40.50.200">
    <property type="entry name" value="Peptidase S8/S53 domain"/>
    <property type="match status" value="1"/>
</dbReference>
<dbReference type="Pfam" id="PF00082">
    <property type="entry name" value="Peptidase_S8"/>
    <property type="match status" value="1"/>
</dbReference>
<dbReference type="SUPFAM" id="SSF52743">
    <property type="entry name" value="Subtilisin-like"/>
    <property type="match status" value="1"/>
</dbReference>
<feature type="domain" description="Peptidase S8/S53" evidence="5">
    <location>
        <begin position="190"/>
        <end position="311"/>
    </location>
</feature>
<reference evidence="6" key="1">
    <citation type="journal article" date="2014" name="Front. Microbiol.">
        <title>High frequency of phylogenetically diverse reductive dehalogenase-homologous genes in deep subseafloor sedimentary metagenomes.</title>
        <authorList>
            <person name="Kawai M."/>
            <person name="Futagami T."/>
            <person name="Toyoda A."/>
            <person name="Takaki Y."/>
            <person name="Nishi S."/>
            <person name="Hori S."/>
            <person name="Arai W."/>
            <person name="Tsubouchi T."/>
            <person name="Morono Y."/>
            <person name="Uchiyama I."/>
            <person name="Ito T."/>
            <person name="Fujiyama A."/>
            <person name="Inagaki F."/>
            <person name="Takami H."/>
        </authorList>
    </citation>
    <scope>NUCLEOTIDE SEQUENCE</scope>
    <source>
        <strain evidence="6">Expedition CK06-06</strain>
    </source>
</reference>
<evidence type="ECO:0000256" key="1">
    <source>
        <dbReference type="ARBA" id="ARBA00011073"/>
    </source>
</evidence>
<dbReference type="InterPro" id="IPR023827">
    <property type="entry name" value="Peptidase_S8_Asp-AS"/>
</dbReference>
<sequence>MEVSGNEIIVKFKNAAARTLPETFTGSDVVQLELSNSLVRLNKRFRVRNVKPLFKNFKAHRERLKALLKKDKALLTKREKRILQRLKRVPENATVPALDRIYKLQFALAPHEPIEEVLAAYNNDPGIEYAELNYIVSICKNPDDPLYPLQWPLNNTGQDYPASGHYNLPPGTPDCDIDAPEAWDIHTTSSEVIVAVVDTGVDYNHRDLQANFWVNSGEIPDNGVDDDGNEYIDDIYGYDFINDNGDPLDDHGHGTHCSGTIAARGDNGLDIAGVCPSWLSQAETGWNARIMALKFLNADGEGYTSDAVTAIY</sequence>
<dbReference type="AlphaFoldDB" id="X0T508"/>
<keyword evidence="4" id="KW-0720">Serine protease</keyword>
<organism evidence="6">
    <name type="scientific">marine sediment metagenome</name>
    <dbReference type="NCBI Taxonomy" id="412755"/>
    <lineage>
        <taxon>unclassified sequences</taxon>
        <taxon>metagenomes</taxon>
        <taxon>ecological metagenomes</taxon>
    </lineage>
</organism>
<dbReference type="PRINTS" id="PR00723">
    <property type="entry name" value="SUBTILISIN"/>
</dbReference>
<dbReference type="InterPro" id="IPR036852">
    <property type="entry name" value="Peptidase_S8/S53_dom_sf"/>
</dbReference>
<gene>
    <name evidence="6" type="ORF">S01H1_09337</name>
</gene>
<dbReference type="InterPro" id="IPR000209">
    <property type="entry name" value="Peptidase_S8/S53_dom"/>
</dbReference>
<dbReference type="PROSITE" id="PS00137">
    <property type="entry name" value="SUBTILASE_HIS"/>
    <property type="match status" value="1"/>
</dbReference>
<keyword evidence="3" id="KW-0378">Hydrolase</keyword>
<dbReference type="PROSITE" id="PS51892">
    <property type="entry name" value="SUBTILASE"/>
    <property type="match status" value="1"/>
</dbReference>
<evidence type="ECO:0000256" key="3">
    <source>
        <dbReference type="ARBA" id="ARBA00022801"/>
    </source>
</evidence>
<dbReference type="GO" id="GO:0006508">
    <property type="term" value="P:proteolysis"/>
    <property type="evidence" value="ECO:0007669"/>
    <property type="project" value="UniProtKB-KW"/>
</dbReference>
<proteinExistence type="inferred from homology"/>
<dbReference type="EMBL" id="BARS01004776">
    <property type="protein sequence ID" value="GAF83267.1"/>
    <property type="molecule type" value="Genomic_DNA"/>
</dbReference>
<evidence type="ECO:0000256" key="2">
    <source>
        <dbReference type="ARBA" id="ARBA00022670"/>
    </source>
</evidence>
<keyword evidence="2" id="KW-0645">Protease</keyword>
<dbReference type="InterPro" id="IPR015500">
    <property type="entry name" value="Peptidase_S8_subtilisin-rel"/>
</dbReference>
<protein>
    <recommendedName>
        <fullName evidence="5">Peptidase S8/S53 domain-containing protein</fullName>
    </recommendedName>
</protein>